<dbReference type="InterPro" id="IPR000835">
    <property type="entry name" value="HTH_MarR-typ"/>
</dbReference>
<evidence type="ECO:0000313" key="3">
    <source>
        <dbReference type="EMBL" id="KAA9152103.1"/>
    </source>
</evidence>
<dbReference type="EMBL" id="VMNW02000092">
    <property type="protein sequence ID" value="KAA9152103.1"/>
    <property type="molecule type" value="Genomic_DNA"/>
</dbReference>
<sequence>MRRTGSPKRPARPRRVSCGTPVRFPVPGNARGRWPSPGESGLYAGPVTERGAPDEDAVEEAGYLLDAVTRLQRAVERIGNLRLRPWEMTMSSYVALRILAGRPDLTLGQLSRRCFVRPQTMTRIVAQLEKREFVERSPHPHNNSAISLAVTELGRRMLREMSDEVDKVTTTVTSALGPGEVAKFNTTLRDCAVRIETEAAELSKKE</sequence>
<dbReference type="InterPro" id="IPR036390">
    <property type="entry name" value="WH_DNA-bd_sf"/>
</dbReference>
<feature type="region of interest" description="Disordered" evidence="1">
    <location>
        <begin position="1"/>
        <end position="40"/>
    </location>
</feature>
<keyword evidence="4" id="KW-1185">Reference proteome</keyword>
<dbReference type="SUPFAM" id="SSF46785">
    <property type="entry name" value="Winged helix' DNA-binding domain"/>
    <property type="match status" value="1"/>
</dbReference>
<dbReference type="SMART" id="SM00347">
    <property type="entry name" value="HTH_MARR"/>
    <property type="match status" value="1"/>
</dbReference>
<dbReference type="PROSITE" id="PS50995">
    <property type="entry name" value="HTH_MARR_2"/>
    <property type="match status" value="1"/>
</dbReference>
<feature type="compositionally biased region" description="Basic residues" evidence="1">
    <location>
        <begin position="1"/>
        <end position="15"/>
    </location>
</feature>
<feature type="domain" description="HTH marR-type" evidence="2">
    <location>
        <begin position="61"/>
        <end position="193"/>
    </location>
</feature>
<dbReference type="AlphaFoldDB" id="A0A5N0USR9"/>
<dbReference type="GO" id="GO:0006950">
    <property type="term" value="P:response to stress"/>
    <property type="evidence" value="ECO:0007669"/>
    <property type="project" value="TreeGrafter"/>
</dbReference>
<reference evidence="3" key="1">
    <citation type="submission" date="2019-09" db="EMBL/GenBank/DDBJ databases">
        <authorList>
            <person name="Teo W.F.A."/>
            <person name="Duangmal K."/>
        </authorList>
    </citation>
    <scope>NUCLEOTIDE SEQUENCE [LARGE SCALE GENOMIC DNA]</scope>
    <source>
        <strain evidence="3">K81G1</strain>
    </source>
</reference>
<dbReference type="PANTHER" id="PTHR33164">
    <property type="entry name" value="TRANSCRIPTIONAL REGULATOR, MARR FAMILY"/>
    <property type="match status" value="1"/>
</dbReference>
<dbReference type="GO" id="GO:0003700">
    <property type="term" value="F:DNA-binding transcription factor activity"/>
    <property type="evidence" value="ECO:0007669"/>
    <property type="project" value="InterPro"/>
</dbReference>
<dbReference type="InterPro" id="IPR036388">
    <property type="entry name" value="WH-like_DNA-bd_sf"/>
</dbReference>
<evidence type="ECO:0000259" key="2">
    <source>
        <dbReference type="PROSITE" id="PS50995"/>
    </source>
</evidence>
<evidence type="ECO:0000256" key="1">
    <source>
        <dbReference type="SAM" id="MobiDB-lite"/>
    </source>
</evidence>
<name>A0A5N0USR9_9PSEU</name>
<evidence type="ECO:0000313" key="4">
    <source>
        <dbReference type="Proteomes" id="UP000319769"/>
    </source>
</evidence>
<dbReference type="Gene3D" id="1.10.10.10">
    <property type="entry name" value="Winged helix-like DNA-binding domain superfamily/Winged helix DNA-binding domain"/>
    <property type="match status" value="1"/>
</dbReference>
<dbReference type="Pfam" id="PF01047">
    <property type="entry name" value="MarR"/>
    <property type="match status" value="1"/>
</dbReference>
<dbReference type="InterPro" id="IPR039422">
    <property type="entry name" value="MarR/SlyA-like"/>
</dbReference>
<protein>
    <submittedName>
        <fullName evidence="3">MarR family transcriptional regulator</fullName>
    </submittedName>
</protein>
<dbReference type="Proteomes" id="UP000319769">
    <property type="component" value="Unassembled WGS sequence"/>
</dbReference>
<dbReference type="OrthoDB" id="3177763at2"/>
<accession>A0A5N0USR9</accession>
<organism evidence="3 4">
    <name type="scientific">Amycolatopsis acidicola</name>
    <dbReference type="NCBI Taxonomy" id="2596893"/>
    <lineage>
        <taxon>Bacteria</taxon>
        <taxon>Bacillati</taxon>
        <taxon>Actinomycetota</taxon>
        <taxon>Actinomycetes</taxon>
        <taxon>Pseudonocardiales</taxon>
        <taxon>Pseudonocardiaceae</taxon>
        <taxon>Amycolatopsis</taxon>
    </lineage>
</organism>
<comment type="caution">
    <text evidence="3">The sequence shown here is derived from an EMBL/GenBank/DDBJ whole genome shotgun (WGS) entry which is preliminary data.</text>
</comment>
<proteinExistence type="predicted"/>
<gene>
    <name evidence="3" type="ORF">FPZ12_037605</name>
</gene>
<dbReference type="PANTHER" id="PTHR33164:SF43">
    <property type="entry name" value="HTH-TYPE TRANSCRIPTIONAL REPRESSOR YETL"/>
    <property type="match status" value="1"/>
</dbReference>